<evidence type="ECO:0000256" key="2">
    <source>
        <dbReference type="SAM" id="MobiDB-lite"/>
    </source>
</evidence>
<keyword evidence="1" id="KW-0677">Repeat</keyword>
<sequence>MKTMKYVILNKWLALIVVAGLIGGCDSIFGTKGDDTTDEIFEEGRIDPTLVPDEIGYAALLPFWDFFDAPTDVYIGYDELVYVTDRSGLHLLDRAGRTYYETIELEGAVSVTQDRDLNVYVAARYDTVITAVDSNLVWNLPAVYKFRDINKGSPVAVDTIIHPFDDSSRPTASAQRGRLDKDSPNNHEFVEFTDVTALYDNTIYISRRGPQNITGQAAAPDNIVMEFQQDPDREEGKMRNNRLIRALSPNTPSLISAVGPGAITGLAGPPQSEDITQDRSFIIAQADTDANIPFRVLWINAEMTPDGLQFDPRSELLSRDTTQAEKFLYDQFRFTEPSGLAFSADDRNHIFVTDIATDSLYLFQARGVEGVNPPPGSELERAQSVSFGGTGGGDRQFRDPSGVAYFDRIVYVADTGNNRITRHRLNTDFERN</sequence>
<dbReference type="AlphaFoldDB" id="A0A8J7RNU7"/>
<name>A0A8J7RNU7_9BACT</name>
<feature type="region of interest" description="Disordered" evidence="2">
    <location>
        <begin position="166"/>
        <end position="186"/>
    </location>
</feature>
<reference evidence="3" key="1">
    <citation type="submission" date="2021-02" db="EMBL/GenBank/DDBJ databases">
        <title>Natronogracilivirga saccharolytica gen. nov. sp. nov. a new anaerobic, haloalkiliphilic carbohydrate-fermenting bacterium from soda lake and proposing of Cyclonatronumiaceae fam. nov. in the phylum Balneolaeota.</title>
        <authorList>
            <person name="Zhilina T.N."/>
            <person name="Sorokin D.Y."/>
            <person name="Zavarzina D.G."/>
            <person name="Toshchakov S.V."/>
            <person name="Kublanov I.V."/>
        </authorList>
    </citation>
    <scope>NUCLEOTIDE SEQUENCE</scope>
    <source>
        <strain evidence="3">Z-1702</strain>
    </source>
</reference>
<dbReference type="SUPFAM" id="SSF101898">
    <property type="entry name" value="NHL repeat"/>
    <property type="match status" value="1"/>
</dbReference>
<protein>
    <recommendedName>
        <fullName evidence="5">NHL repeat-containing protein</fullName>
    </recommendedName>
</protein>
<dbReference type="Proteomes" id="UP000673975">
    <property type="component" value="Unassembled WGS sequence"/>
</dbReference>
<dbReference type="Pfam" id="PF01436">
    <property type="entry name" value="NHL"/>
    <property type="match status" value="1"/>
</dbReference>
<feature type="compositionally biased region" description="Basic and acidic residues" evidence="2">
    <location>
        <begin position="177"/>
        <end position="186"/>
    </location>
</feature>
<gene>
    <name evidence="3" type="ORF">NATSA_10980</name>
</gene>
<dbReference type="InterPro" id="IPR001258">
    <property type="entry name" value="NHL_repeat"/>
</dbReference>
<dbReference type="Gene3D" id="2.120.10.30">
    <property type="entry name" value="TolB, C-terminal domain"/>
    <property type="match status" value="1"/>
</dbReference>
<evidence type="ECO:0008006" key="5">
    <source>
        <dbReference type="Google" id="ProtNLM"/>
    </source>
</evidence>
<evidence type="ECO:0000256" key="1">
    <source>
        <dbReference type="ARBA" id="ARBA00022737"/>
    </source>
</evidence>
<evidence type="ECO:0000313" key="3">
    <source>
        <dbReference type="EMBL" id="MBP3193189.1"/>
    </source>
</evidence>
<dbReference type="RefSeq" id="WP_210512573.1">
    <property type="nucleotide sequence ID" value="NZ_JAFIDN010000008.1"/>
</dbReference>
<proteinExistence type="predicted"/>
<dbReference type="EMBL" id="JAFIDN010000008">
    <property type="protein sequence ID" value="MBP3193189.1"/>
    <property type="molecule type" value="Genomic_DNA"/>
</dbReference>
<comment type="caution">
    <text evidence="3">The sequence shown here is derived from an EMBL/GenBank/DDBJ whole genome shotgun (WGS) entry which is preliminary data.</text>
</comment>
<organism evidence="3 4">
    <name type="scientific">Natronogracilivirga saccharolytica</name>
    <dbReference type="NCBI Taxonomy" id="2812953"/>
    <lineage>
        <taxon>Bacteria</taxon>
        <taxon>Pseudomonadati</taxon>
        <taxon>Balneolota</taxon>
        <taxon>Balneolia</taxon>
        <taxon>Balneolales</taxon>
        <taxon>Cyclonatronaceae</taxon>
        <taxon>Natronogracilivirga</taxon>
    </lineage>
</organism>
<accession>A0A8J7RNU7</accession>
<keyword evidence="4" id="KW-1185">Reference proteome</keyword>
<dbReference type="InterPro" id="IPR011042">
    <property type="entry name" value="6-blade_b-propeller_TolB-like"/>
</dbReference>
<evidence type="ECO:0000313" key="4">
    <source>
        <dbReference type="Proteomes" id="UP000673975"/>
    </source>
</evidence>
<dbReference type="PROSITE" id="PS51257">
    <property type="entry name" value="PROKAR_LIPOPROTEIN"/>
    <property type="match status" value="1"/>
</dbReference>